<dbReference type="PANTHER" id="PTHR23028:SF131">
    <property type="entry name" value="BLR2367 PROTEIN"/>
    <property type="match status" value="1"/>
</dbReference>
<feature type="transmembrane region" description="Helical" evidence="2">
    <location>
        <begin position="12"/>
        <end position="34"/>
    </location>
</feature>
<keyword evidence="2" id="KW-1133">Transmembrane helix</keyword>
<feature type="transmembrane region" description="Helical" evidence="2">
    <location>
        <begin position="132"/>
        <end position="150"/>
    </location>
</feature>
<gene>
    <name evidence="4" type="ORF">FDA94_04625</name>
</gene>
<feature type="transmembrane region" description="Helical" evidence="2">
    <location>
        <begin position="254"/>
        <end position="277"/>
    </location>
</feature>
<dbReference type="Pfam" id="PF01757">
    <property type="entry name" value="Acyl_transf_3"/>
    <property type="match status" value="1"/>
</dbReference>
<feature type="transmembrane region" description="Helical" evidence="2">
    <location>
        <begin position="183"/>
        <end position="201"/>
    </location>
</feature>
<keyword evidence="5" id="KW-1185">Reference proteome</keyword>
<accession>A0A4U3MPL7</accession>
<evidence type="ECO:0000256" key="2">
    <source>
        <dbReference type="SAM" id="Phobius"/>
    </source>
</evidence>
<dbReference type="PANTHER" id="PTHR23028">
    <property type="entry name" value="ACETYLTRANSFERASE"/>
    <property type="match status" value="1"/>
</dbReference>
<evidence type="ECO:0000256" key="1">
    <source>
        <dbReference type="SAM" id="MobiDB-lite"/>
    </source>
</evidence>
<dbReference type="InterPro" id="IPR050879">
    <property type="entry name" value="Acyltransferase_3"/>
</dbReference>
<organism evidence="4 5">
    <name type="scientific">Herbidospora galbida</name>
    <dbReference type="NCBI Taxonomy" id="2575442"/>
    <lineage>
        <taxon>Bacteria</taxon>
        <taxon>Bacillati</taxon>
        <taxon>Actinomycetota</taxon>
        <taxon>Actinomycetes</taxon>
        <taxon>Streptosporangiales</taxon>
        <taxon>Streptosporangiaceae</taxon>
        <taxon>Herbidospora</taxon>
    </lineage>
</organism>
<dbReference type="EMBL" id="SZQA01000002">
    <property type="protein sequence ID" value="TKK91040.1"/>
    <property type="molecule type" value="Genomic_DNA"/>
</dbReference>
<keyword evidence="4" id="KW-0012">Acyltransferase</keyword>
<evidence type="ECO:0000313" key="5">
    <source>
        <dbReference type="Proteomes" id="UP000308705"/>
    </source>
</evidence>
<dbReference type="Proteomes" id="UP000308705">
    <property type="component" value="Unassembled WGS sequence"/>
</dbReference>
<feature type="transmembrane region" description="Helical" evidence="2">
    <location>
        <begin position="347"/>
        <end position="368"/>
    </location>
</feature>
<comment type="caution">
    <text evidence="4">The sequence shown here is derived from an EMBL/GenBank/DDBJ whole genome shotgun (WGS) entry which is preliminary data.</text>
</comment>
<feature type="transmembrane region" description="Helical" evidence="2">
    <location>
        <begin position="81"/>
        <end position="101"/>
    </location>
</feature>
<dbReference type="AlphaFoldDB" id="A0A4U3MPL7"/>
<feature type="region of interest" description="Disordered" evidence="1">
    <location>
        <begin position="383"/>
        <end position="421"/>
    </location>
</feature>
<feature type="transmembrane region" description="Helical" evidence="2">
    <location>
        <begin position="309"/>
        <end position="327"/>
    </location>
</feature>
<evidence type="ECO:0000313" key="4">
    <source>
        <dbReference type="EMBL" id="TKK91040.1"/>
    </source>
</evidence>
<dbReference type="GO" id="GO:0016747">
    <property type="term" value="F:acyltransferase activity, transferring groups other than amino-acyl groups"/>
    <property type="evidence" value="ECO:0007669"/>
    <property type="project" value="InterPro"/>
</dbReference>
<feature type="transmembrane region" description="Helical" evidence="2">
    <location>
        <begin position="40"/>
        <end position="60"/>
    </location>
</feature>
<feature type="transmembrane region" description="Helical" evidence="2">
    <location>
        <begin position="157"/>
        <end position="177"/>
    </location>
</feature>
<dbReference type="GO" id="GO:0016020">
    <property type="term" value="C:membrane"/>
    <property type="evidence" value="ECO:0007669"/>
    <property type="project" value="TreeGrafter"/>
</dbReference>
<feature type="transmembrane region" description="Helical" evidence="2">
    <location>
        <begin position="208"/>
        <end position="223"/>
    </location>
</feature>
<protein>
    <submittedName>
        <fullName evidence="4">Acyltransferase</fullName>
    </submittedName>
</protein>
<keyword evidence="2" id="KW-0812">Transmembrane</keyword>
<dbReference type="GO" id="GO:0000271">
    <property type="term" value="P:polysaccharide biosynthetic process"/>
    <property type="evidence" value="ECO:0007669"/>
    <property type="project" value="TreeGrafter"/>
</dbReference>
<dbReference type="OrthoDB" id="9807745at2"/>
<name>A0A4U3MPL7_9ACTN</name>
<dbReference type="InterPro" id="IPR002656">
    <property type="entry name" value="Acyl_transf_3_dom"/>
</dbReference>
<feature type="compositionally biased region" description="Low complexity" evidence="1">
    <location>
        <begin position="386"/>
        <end position="414"/>
    </location>
</feature>
<feature type="domain" description="Acyltransferase 3" evidence="3">
    <location>
        <begin position="11"/>
        <end position="365"/>
    </location>
</feature>
<evidence type="ECO:0000259" key="3">
    <source>
        <dbReference type="Pfam" id="PF01757"/>
    </source>
</evidence>
<proteinExistence type="predicted"/>
<reference evidence="4 5" key="1">
    <citation type="submission" date="2019-04" db="EMBL/GenBank/DDBJ databases">
        <title>Herbidospora sp. NEAU-GS14.nov., a novel actinomycete isolated from soil.</title>
        <authorList>
            <person name="Han L."/>
        </authorList>
    </citation>
    <scope>NUCLEOTIDE SEQUENCE [LARGE SCALE GENOMIC DNA]</scope>
    <source>
        <strain evidence="4 5">NEAU-GS14</strain>
    </source>
</reference>
<keyword evidence="2" id="KW-0472">Membrane</keyword>
<sequence length="421" mass="45497">MAPVTTSNRLAWLDALRGIGALAVVAEHLLPWVYPPLRPTFMNIGMYGVVVFFLVSGYIIPASLEGRGDVRAFWTSRLFRLYPLYLLVCAIALLVGLWVPIREQVPRDASGVFGHLSMLLDVVHVGGLADPMWTLSYEMVFYLVVTALFVKGVHRFSGWYAVAFGALAVVAGLVIGAPWLPGPWPAVVSGIVFAVGMAGLFSGRFQTAAALVLGAMALVLLVGSSYVPWFGAAILAMMFTGTAIYRWEKGTGPLWPVFAAAALVAISPAWAVAAGWWWVQPPVWITTLVLAGATFWAGRALRHRALPRVFVWLGLISYSVYLVHHPILRMVPILFGHMMSKPVWERALLAAGYLVVLLLVSWATYTWVEAPAQRLGRRLVRRRQTSPAGWPPNGSSSSSSSWPSSSTPSSSLPSGAGGGAG</sequence>
<keyword evidence="4" id="KW-0808">Transferase</keyword>